<keyword evidence="2" id="KW-0812">Transmembrane</keyword>
<evidence type="ECO:0000313" key="3">
    <source>
        <dbReference type="EMBL" id="KAH6647603.1"/>
    </source>
</evidence>
<name>A0A9P8UD35_9PEZI</name>
<keyword evidence="4" id="KW-1185">Reference proteome</keyword>
<dbReference type="RefSeq" id="XP_045954115.1">
    <property type="nucleotide sequence ID" value="XM_046096632.1"/>
</dbReference>
<feature type="compositionally biased region" description="Polar residues" evidence="1">
    <location>
        <begin position="360"/>
        <end position="371"/>
    </location>
</feature>
<accession>A0A9P8UD35</accession>
<organism evidence="3 4">
    <name type="scientific">Truncatella angustata</name>
    <dbReference type="NCBI Taxonomy" id="152316"/>
    <lineage>
        <taxon>Eukaryota</taxon>
        <taxon>Fungi</taxon>
        <taxon>Dikarya</taxon>
        <taxon>Ascomycota</taxon>
        <taxon>Pezizomycotina</taxon>
        <taxon>Sordariomycetes</taxon>
        <taxon>Xylariomycetidae</taxon>
        <taxon>Amphisphaeriales</taxon>
        <taxon>Sporocadaceae</taxon>
        <taxon>Truncatella</taxon>
    </lineage>
</organism>
<feature type="transmembrane region" description="Helical" evidence="2">
    <location>
        <begin position="12"/>
        <end position="35"/>
    </location>
</feature>
<feature type="region of interest" description="Disordered" evidence="1">
    <location>
        <begin position="209"/>
        <end position="264"/>
    </location>
</feature>
<gene>
    <name evidence="3" type="ORF">BKA67DRAFT_392347</name>
</gene>
<dbReference type="Proteomes" id="UP000758603">
    <property type="component" value="Unassembled WGS sequence"/>
</dbReference>
<dbReference type="EMBL" id="JAGPXC010000008">
    <property type="protein sequence ID" value="KAH6647603.1"/>
    <property type="molecule type" value="Genomic_DNA"/>
</dbReference>
<keyword evidence="2" id="KW-0472">Membrane</keyword>
<proteinExistence type="predicted"/>
<sequence length="371" mass="40940">MAKWGTSSYLVVVRSLQVLGTLISAILNGFLLVYIHVNRLGLSSTMLALEIMTCVTLVYTAIVLLVQHTGRRHLKSKDTITFVFVVGDILFTGLTIGLFSIIARTGVPANCAGMTRSDYESDDAPDKPQQGYDTIRFGSGDKKGQLDRFCSLERGYYFITIALLFSYMATVAMGVLKIAHVSFQRKLDERLATANELFRLQSKVSRTRSSLVRQSSAPSSPRQVSSPRQESITSPRSPRSFASRQSLRDQVAASQQQQQRRVMMPISPLTINTAFTASHNDPARQSLLIEQNNTGDSIESAAEEAMITDGYRNPRHQALAHTSMSAPPPYVPGESSRFMTGHTADESNEMRLSDYVKGQTRAQNMKDSGAL</sequence>
<feature type="transmembrane region" description="Helical" evidence="2">
    <location>
        <begin position="156"/>
        <end position="176"/>
    </location>
</feature>
<comment type="caution">
    <text evidence="3">The sequence shown here is derived from an EMBL/GenBank/DDBJ whole genome shotgun (WGS) entry which is preliminary data.</text>
</comment>
<dbReference type="AlphaFoldDB" id="A0A9P8UD35"/>
<dbReference type="GeneID" id="70125524"/>
<feature type="compositionally biased region" description="Polar residues" evidence="1">
    <location>
        <begin position="232"/>
        <end position="245"/>
    </location>
</feature>
<feature type="transmembrane region" description="Helical" evidence="2">
    <location>
        <begin position="47"/>
        <end position="67"/>
    </location>
</feature>
<evidence type="ECO:0000256" key="2">
    <source>
        <dbReference type="SAM" id="Phobius"/>
    </source>
</evidence>
<evidence type="ECO:0000256" key="1">
    <source>
        <dbReference type="SAM" id="MobiDB-lite"/>
    </source>
</evidence>
<keyword evidence="2" id="KW-1133">Transmembrane helix</keyword>
<feature type="compositionally biased region" description="Basic and acidic residues" evidence="1">
    <location>
        <begin position="343"/>
        <end position="354"/>
    </location>
</feature>
<dbReference type="OrthoDB" id="4940902at2759"/>
<evidence type="ECO:0000313" key="4">
    <source>
        <dbReference type="Proteomes" id="UP000758603"/>
    </source>
</evidence>
<feature type="transmembrane region" description="Helical" evidence="2">
    <location>
        <begin position="79"/>
        <end position="103"/>
    </location>
</feature>
<feature type="region of interest" description="Disordered" evidence="1">
    <location>
        <begin position="325"/>
        <end position="371"/>
    </location>
</feature>
<feature type="compositionally biased region" description="Low complexity" evidence="1">
    <location>
        <begin position="213"/>
        <end position="231"/>
    </location>
</feature>
<reference evidence="3" key="1">
    <citation type="journal article" date="2021" name="Nat. Commun.">
        <title>Genetic determinants of endophytism in the Arabidopsis root mycobiome.</title>
        <authorList>
            <person name="Mesny F."/>
            <person name="Miyauchi S."/>
            <person name="Thiergart T."/>
            <person name="Pickel B."/>
            <person name="Atanasova L."/>
            <person name="Karlsson M."/>
            <person name="Huettel B."/>
            <person name="Barry K.W."/>
            <person name="Haridas S."/>
            <person name="Chen C."/>
            <person name="Bauer D."/>
            <person name="Andreopoulos W."/>
            <person name="Pangilinan J."/>
            <person name="LaButti K."/>
            <person name="Riley R."/>
            <person name="Lipzen A."/>
            <person name="Clum A."/>
            <person name="Drula E."/>
            <person name="Henrissat B."/>
            <person name="Kohler A."/>
            <person name="Grigoriev I.V."/>
            <person name="Martin F.M."/>
            <person name="Hacquard S."/>
        </authorList>
    </citation>
    <scope>NUCLEOTIDE SEQUENCE</scope>
    <source>
        <strain evidence="3">MPI-SDFR-AT-0073</strain>
    </source>
</reference>
<feature type="compositionally biased region" description="Low complexity" evidence="1">
    <location>
        <begin position="250"/>
        <end position="264"/>
    </location>
</feature>
<protein>
    <submittedName>
        <fullName evidence="3">Uncharacterized protein</fullName>
    </submittedName>
</protein>